<reference evidence="1" key="1">
    <citation type="submission" date="2020-01" db="EMBL/GenBank/DDBJ databases">
        <authorList>
            <person name="Meier V. D."/>
            <person name="Meier V D."/>
        </authorList>
    </citation>
    <scope>NUCLEOTIDE SEQUENCE</scope>
    <source>
        <strain evidence="1">HLG_WM_MAG_03</strain>
    </source>
</reference>
<dbReference type="EMBL" id="CACVAR010000316">
    <property type="protein sequence ID" value="CAA6820615.1"/>
    <property type="molecule type" value="Genomic_DNA"/>
</dbReference>
<organism evidence="1">
    <name type="scientific">uncultured Sulfurovum sp</name>
    <dbReference type="NCBI Taxonomy" id="269237"/>
    <lineage>
        <taxon>Bacteria</taxon>
        <taxon>Pseudomonadati</taxon>
        <taxon>Campylobacterota</taxon>
        <taxon>Epsilonproteobacteria</taxon>
        <taxon>Campylobacterales</taxon>
        <taxon>Sulfurovaceae</taxon>
        <taxon>Sulfurovum</taxon>
        <taxon>environmental samples</taxon>
    </lineage>
</organism>
<feature type="non-terminal residue" evidence="1">
    <location>
        <position position="28"/>
    </location>
</feature>
<gene>
    <name evidence="1" type="ORF">HELGO_WM53107</name>
</gene>
<evidence type="ECO:0000313" key="1">
    <source>
        <dbReference type="EMBL" id="CAA6820615.1"/>
    </source>
</evidence>
<protein>
    <submittedName>
        <fullName evidence="1">Uncharacterized protein</fullName>
    </submittedName>
</protein>
<dbReference type="AlphaFoldDB" id="A0A6S6TMX2"/>
<sequence length="28" mass="3563">MKIKIRDKNYLREFRLILVKIALKREKF</sequence>
<proteinExistence type="predicted"/>
<name>A0A6S6TMX2_9BACT</name>
<accession>A0A6S6TMX2</accession>